<evidence type="ECO:0000313" key="1">
    <source>
        <dbReference type="Proteomes" id="UP000095283"/>
    </source>
</evidence>
<proteinExistence type="predicted"/>
<name>A0A1I7WKY6_HETBA</name>
<reference evidence="2" key="1">
    <citation type="submission" date="2016-11" db="UniProtKB">
        <authorList>
            <consortium name="WormBaseParasite"/>
        </authorList>
    </citation>
    <scope>IDENTIFICATION</scope>
</reference>
<dbReference type="AlphaFoldDB" id="A0A1I7WKY6"/>
<dbReference type="Proteomes" id="UP000095283">
    <property type="component" value="Unplaced"/>
</dbReference>
<protein>
    <submittedName>
        <fullName evidence="2">Uncharacterized protein</fullName>
    </submittedName>
</protein>
<accession>A0A1I7WKY6</accession>
<organism evidence="1 2">
    <name type="scientific">Heterorhabditis bacteriophora</name>
    <name type="common">Entomopathogenic nematode worm</name>
    <dbReference type="NCBI Taxonomy" id="37862"/>
    <lineage>
        <taxon>Eukaryota</taxon>
        <taxon>Metazoa</taxon>
        <taxon>Ecdysozoa</taxon>
        <taxon>Nematoda</taxon>
        <taxon>Chromadorea</taxon>
        <taxon>Rhabditida</taxon>
        <taxon>Rhabditina</taxon>
        <taxon>Rhabditomorpha</taxon>
        <taxon>Strongyloidea</taxon>
        <taxon>Heterorhabditidae</taxon>
        <taxon>Heterorhabditis</taxon>
    </lineage>
</organism>
<evidence type="ECO:0000313" key="2">
    <source>
        <dbReference type="WBParaSite" id="Hba_05795"/>
    </source>
</evidence>
<dbReference type="WBParaSite" id="Hba_05795">
    <property type="protein sequence ID" value="Hba_05795"/>
    <property type="gene ID" value="Hba_05795"/>
</dbReference>
<keyword evidence="1" id="KW-1185">Reference proteome</keyword>
<sequence length="59" mass="6989">MKYFIYKRLKNTKNTAVHLCVSQIKPIFSVSLLASKRLMRPQSMVDHFLTVNRIEHEVK</sequence>